<feature type="non-terminal residue" evidence="1">
    <location>
        <position position="1"/>
    </location>
</feature>
<name>A0ACA9MH35_9GLOM</name>
<dbReference type="EMBL" id="CAJVPT010012172">
    <property type="protein sequence ID" value="CAG8585429.1"/>
    <property type="molecule type" value="Genomic_DNA"/>
</dbReference>
<gene>
    <name evidence="1" type="ORF">ACOLOM_LOCUS6121</name>
</gene>
<protein>
    <submittedName>
        <fullName evidence="1">10582_t:CDS:1</fullName>
    </submittedName>
</protein>
<organism evidence="1 2">
    <name type="scientific">Acaulospora colombiana</name>
    <dbReference type="NCBI Taxonomy" id="27376"/>
    <lineage>
        <taxon>Eukaryota</taxon>
        <taxon>Fungi</taxon>
        <taxon>Fungi incertae sedis</taxon>
        <taxon>Mucoromycota</taxon>
        <taxon>Glomeromycotina</taxon>
        <taxon>Glomeromycetes</taxon>
        <taxon>Diversisporales</taxon>
        <taxon>Acaulosporaceae</taxon>
        <taxon>Acaulospora</taxon>
    </lineage>
</organism>
<evidence type="ECO:0000313" key="1">
    <source>
        <dbReference type="EMBL" id="CAG8585429.1"/>
    </source>
</evidence>
<reference evidence="1" key="1">
    <citation type="submission" date="2021-06" db="EMBL/GenBank/DDBJ databases">
        <authorList>
            <person name="Kallberg Y."/>
            <person name="Tangrot J."/>
            <person name="Rosling A."/>
        </authorList>
    </citation>
    <scope>NUCLEOTIDE SEQUENCE</scope>
    <source>
        <strain evidence="1">CL356</strain>
    </source>
</reference>
<evidence type="ECO:0000313" key="2">
    <source>
        <dbReference type="Proteomes" id="UP000789525"/>
    </source>
</evidence>
<sequence>ERRSALSAGERKRLKEVPLVVDAGLLAVFDTNDVEETSYRDGIQALVNSLFSLPIQKTQDGPLAVLPPIETSLPRAKPLPKPKPLTKWEQFAKTKGIQKKIRDKKVWDEEKQEWVQRWGRQGKNKEVEEQWIHEIPDNAPDDYDPIKEARDKRKARVAKNEKQRQANLARNTGASTSKEERKDQLRSQALQTKMSTASMGKFDRKLEGEPKVRGVKRKFDPNEGDLQAEKAASLALLSKLEHAGPSSTSKKARKEGGGEGKDDILNVRKAVRHETKGRGATALASKASNGKKGRTGGKKGKR</sequence>
<keyword evidence="2" id="KW-1185">Reference proteome</keyword>
<dbReference type="Proteomes" id="UP000789525">
    <property type="component" value="Unassembled WGS sequence"/>
</dbReference>
<accession>A0ACA9MH35</accession>
<proteinExistence type="predicted"/>
<comment type="caution">
    <text evidence="1">The sequence shown here is derived from an EMBL/GenBank/DDBJ whole genome shotgun (WGS) entry which is preliminary data.</text>
</comment>